<proteinExistence type="inferred from homology"/>
<dbReference type="InterPro" id="IPR001128">
    <property type="entry name" value="Cyt_P450"/>
</dbReference>
<evidence type="ECO:0000256" key="9">
    <source>
        <dbReference type="ARBA" id="ARBA00039071"/>
    </source>
</evidence>
<evidence type="ECO:0000256" key="2">
    <source>
        <dbReference type="ARBA" id="ARBA00010617"/>
    </source>
</evidence>
<dbReference type="Proteomes" id="UP000233837">
    <property type="component" value="Unassembled WGS sequence"/>
</dbReference>
<evidence type="ECO:0000256" key="12">
    <source>
        <dbReference type="PIRSR" id="PIRSR602401-1"/>
    </source>
</evidence>
<evidence type="ECO:0000256" key="7">
    <source>
        <dbReference type="ARBA" id="ARBA00023004"/>
    </source>
</evidence>
<keyword evidence="5 13" id="KW-1133">Transmembrane helix</keyword>
<reference evidence="14 15" key="1">
    <citation type="journal article" date="2016" name="Sci. Rep.">
        <title>The Dendrobium catenatum Lindl. genome sequence provides insights into polysaccharide synthase, floral development and adaptive evolution.</title>
        <authorList>
            <person name="Zhang G.Q."/>
            <person name="Xu Q."/>
            <person name="Bian C."/>
            <person name="Tsai W.C."/>
            <person name="Yeh C.M."/>
            <person name="Liu K.W."/>
            <person name="Yoshida K."/>
            <person name="Zhang L.S."/>
            <person name="Chang S.B."/>
            <person name="Chen F."/>
            <person name="Shi Y."/>
            <person name="Su Y.Y."/>
            <person name="Zhang Y.Q."/>
            <person name="Chen L.J."/>
            <person name="Yin Y."/>
            <person name="Lin M."/>
            <person name="Huang H."/>
            <person name="Deng H."/>
            <person name="Wang Z.W."/>
            <person name="Zhu S.L."/>
            <person name="Zhao X."/>
            <person name="Deng C."/>
            <person name="Niu S.C."/>
            <person name="Huang J."/>
            <person name="Wang M."/>
            <person name="Liu G.H."/>
            <person name="Yang H.J."/>
            <person name="Xiao X.J."/>
            <person name="Hsiao Y.Y."/>
            <person name="Wu W.L."/>
            <person name="Chen Y.Y."/>
            <person name="Mitsuda N."/>
            <person name="Ohme-Takagi M."/>
            <person name="Luo Y.B."/>
            <person name="Van de Peer Y."/>
            <person name="Liu Z.J."/>
        </authorList>
    </citation>
    <scope>NUCLEOTIDE SEQUENCE [LARGE SCALE GENOMIC DNA]</scope>
    <source>
        <tissue evidence="14">The whole plant</tissue>
    </source>
</reference>
<evidence type="ECO:0000256" key="6">
    <source>
        <dbReference type="ARBA" id="ARBA00023002"/>
    </source>
</evidence>
<keyword evidence="6" id="KW-0560">Oxidoreductase</keyword>
<keyword evidence="12" id="KW-0349">Heme</keyword>
<evidence type="ECO:0000256" key="1">
    <source>
        <dbReference type="ARBA" id="ARBA00004167"/>
    </source>
</evidence>
<dbReference type="GO" id="GO:0020037">
    <property type="term" value="F:heme binding"/>
    <property type="evidence" value="ECO:0007669"/>
    <property type="project" value="InterPro"/>
</dbReference>
<accession>A0A2I0X2N0</accession>
<comment type="catalytic activity">
    <reaction evidence="10">
        <text>4'-O-methylnorbelladine + reduced [NADPH--hemoprotein reductase] + O2 = (10bS,4aR)-noroxomaritidine + oxidized [NADPH--hemoprotein reductase] + 2 H2O + H(+)</text>
        <dbReference type="Rhea" id="RHEA:51264"/>
        <dbReference type="Rhea" id="RHEA-COMP:11964"/>
        <dbReference type="Rhea" id="RHEA-COMP:11965"/>
        <dbReference type="ChEBI" id="CHEBI:15377"/>
        <dbReference type="ChEBI" id="CHEBI:15378"/>
        <dbReference type="ChEBI" id="CHEBI:15379"/>
        <dbReference type="ChEBI" id="CHEBI:57618"/>
        <dbReference type="ChEBI" id="CHEBI:58210"/>
        <dbReference type="ChEBI" id="CHEBI:133993"/>
        <dbReference type="ChEBI" id="CHEBI:133996"/>
        <dbReference type="EC" id="1.14.19.50"/>
    </reaction>
</comment>
<evidence type="ECO:0000256" key="13">
    <source>
        <dbReference type="SAM" id="Phobius"/>
    </source>
</evidence>
<dbReference type="GO" id="GO:0016705">
    <property type="term" value="F:oxidoreductase activity, acting on paired donors, with incorporation or reduction of molecular oxygen"/>
    <property type="evidence" value="ECO:0007669"/>
    <property type="project" value="InterPro"/>
</dbReference>
<comment type="cofactor">
    <cofactor evidence="12">
        <name>heme</name>
        <dbReference type="ChEBI" id="CHEBI:30413"/>
    </cofactor>
</comment>
<evidence type="ECO:0000256" key="5">
    <source>
        <dbReference type="ARBA" id="ARBA00022989"/>
    </source>
</evidence>
<dbReference type="Gene3D" id="1.10.630.10">
    <property type="entry name" value="Cytochrome P450"/>
    <property type="match status" value="1"/>
</dbReference>
<evidence type="ECO:0000313" key="15">
    <source>
        <dbReference type="Proteomes" id="UP000233837"/>
    </source>
</evidence>
<keyword evidence="15" id="KW-1185">Reference proteome</keyword>
<evidence type="ECO:0000256" key="11">
    <source>
        <dbReference type="ARBA" id="ARBA00049170"/>
    </source>
</evidence>
<keyword evidence="7 12" id="KW-0408">Iron</keyword>
<comment type="similarity">
    <text evidence="2">Belongs to the cytochrome P450 family.</text>
</comment>
<feature type="binding site" description="axial binding residue" evidence="12">
    <location>
        <position position="470"/>
    </location>
    <ligand>
        <name>heme</name>
        <dbReference type="ChEBI" id="CHEBI:30413"/>
    </ligand>
    <ligandPart>
        <name>Fe</name>
        <dbReference type="ChEBI" id="CHEBI:18248"/>
    </ligandPart>
</feature>
<sequence length="527" mass="59376">MKHPSSFSPPIIAQSRPFSTPMEQVVSFLLPLIPSPQAFISTSFFSFAAGFFIFSLLLLLLRSRPWCNCEVCRAYLNSTWTDQFENLCDWYTHLLRLSPTGTIHIHVLGNTITANPDNVEYMLKTNFDNFPKGKTFSSILGDLLGHGIFNVDGDAWRFQRKMASLELGSVSVRTYAFEIVAAEIRDRVLPLLSSLSSSVSAAPIDLQDVFRRFAFDNICKISFGLDPACLDLSLPLSEFAAAFDMASMMSARRAVVAAPIVWKVKRMLNLGSEKELRRSIRLVNDLADEVIRQRRKLGFASNHDLLSRFMASVDDDKYLRDIVISFLLAGRDTVASGLTTFFLVISQHPNVISAIREEVDAFTSGKTALPTYEDLRRMHYVHAALYESMRLFPPVQFDSKFCLEDDVLADGTFVRKDTRVTYHPYAMGRMEAIWGSDCLDFNPERWLQDGVFTPANQFKYPVFQGGLRVCLGKEMAIMEMKTVIVTILRDFNVEPVESDRLSLRPKFAAGLTASLAGGLPVRVSKRR</sequence>
<keyword evidence="3 13" id="KW-0812">Transmembrane</keyword>
<reference evidence="14 15" key="2">
    <citation type="journal article" date="2017" name="Nature">
        <title>The Apostasia genome and the evolution of orchids.</title>
        <authorList>
            <person name="Zhang G.Q."/>
            <person name="Liu K.W."/>
            <person name="Li Z."/>
            <person name="Lohaus R."/>
            <person name="Hsiao Y.Y."/>
            <person name="Niu S.C."/>
            <person name="Wang J.Y."/>
            <person name="Lin Y.C."/>
            <person name="Xu Q."/>
            <person name="Chen L.J."/>
            <person name="Yoshida K."/>
            <person name="Fujiwara S."/>
            <person name="Wang Z.W."/>
            <person name="Zhang Y.Q."/>
            <person name="Mitsuda N."/>
            <person name="Wang M."/>
            <person name="Liu G.H."/>
            <person name="Pecoraro L."/>
            <person name="Huang H.X."/>
            <person name="Xiao X.J."/>
            <person name="Lin M."/>
            <person name="Wu X.Y."/>
            <person name="Wu W.L."/>
            <person name="Chen Y.Y."/>
            <person name="Chang S.B."/>
            <person name="Sakamoto S."/>
            <person name="Ohme-Takagi M."/>
            <person name="Yagi M."/>
            <person name="Zeng S.J."/>
            <person name="Shen C.Y."/>
            <person name="Yeh C.M."/>
            <person name="Luo Y.B."/>
            <person name="Tsai W.C."/>
            <person name="Van de Peer Y."/>
            <person name="Liu Z.J."/>
        </authorList>
    </citation>
    <scope>NUCLEOTIDE SEQUENCE [LARGE SCALE GENOMIC DNA]</scope>
    <source>
        <tissue evidence="14">The whole plant</tissue>
    </source>
</reference>
<evidence type="ECO:0000256" key="3">
    <source>
        <dbReference type="ARBA" id="ARBA00022692"/>
    </source>
</evidence>
<dbReference type="GO" id="GO:0005506">
    <property type="term" value="F:iron ion binding"/>
    <property type="evidence" value="ECO:0007669"/>
    <property type="project" value="InterPro"/>
</dbReference>
<dbReference type="Pfam" id="PF00067">
    <property type="entry name" value="p450"/>
    <property type="match status" value="1"/>
</dbReference>
<dbReference type="EC" id="1.14.19.50" evidence="9"/>
<evidence type="ECO:0000256" key="10">
    <source>
        <dbReference type="ARBA" id="ARBA00048529"/>
    </source>
</evidence>
<dbReference type="PANTHER" id="PTHR24296">
    <property type="entry name" value="CYTOCHROME P450"/>
    <property type="match status" value="1"/>
</dbReference>
<keyword evidence="4 12" id="KW-0479">Metal-binding</keyword>
<dbReference type="InterPro" id="IPR002401">
    <property type="entry name" value="Cyt_P450_E_grp-I"/>
</dbReference>
<dbReference type="PRINTS" id="PR00463">
    <property type="entry name" value="EP450I"/>
</dbReference>
<dbReference type="AlphaFoldDB" id="A0A2I0X2N0"/>
<dbReference type="GO" id="GO:0004497">
    <property type="term" value="F:monooxygenase activity"/>
    <property type="evidence" value="ECO:0007669"/>
    <property type="project" value="InterPro"/>
</dbReference>
<dbReference type="CDD" id="cd11064">
    <property type="entry name" value="CYP86A"/>
    <property type="match status" value="1"/>
</dbReference>
<organism evidence="14 15">
    <name type="scientific">Dendrobium catenatum</name>
    <dbReference type="NCBI Taxonomy" id="906689"/>
    <lineage>
        <taxon>Eukaryota</taxon>
        <taxon>Viridiplantae</taxon>
        <taxon>Streptophyta</taxon>
        <taxon>Embryophyta</taxon>
        <taxon>Tracheophyta</taxon>
        <taxon>Spermatophyta</taxon>
        <taxon>Magnoliopsida</taxon>
        <taxon>Liliopsida</taxon>
        <taxon>Asparagales</taxon>
        <taxon>Orchidaceae</taxon>
        <taxon>Epidendroideae</taxon>
        <taxon>Malaxideae</taxon>
        <taxon>Dendrobiinae</taxon>
        <taxon>Dendrobium</taxon>
    </lineage>
</organism>
<comment type="subcellular location">
    <subcellularLocation>
        <location evidence="1">Membrane</location>
        <topology evidence="1">Single-pass membrane protein</topology>
    </subcellularLocation>
</comment>
<gene>
    <name evidence="14" type="primary">CYP94A1</name>
    <name evidence="14" type="ORF">MA16_Dca004187</name>
</gene>
<feature type="transmembrane region" description="Helical" evidence="13">
    <location>
        <begin position="38"/>
        <end position="61"/>
    </location>
</feature>
<evidence type="ECO:0000313" key="14">
    <source>
        <dbReference type="EMBL" id="PKU82169.1"/>
    </source>
</evidence>
<evidence type="ECO:0000256" key="4">
    <source>
        <dbReference type="ARBA" id="ARBA00022723"/>
    </source>
</evidence>
<keyword evidence="8 13" id="KW-0472">Membrane</keyword>
<protein>
    <recommendedName>
        <fullName evidence="9">noroxomaritidine synthase</fullName>
        <ecNumber evidence="9">1.14.19.50</ecNumber>
    </recommendedName>
</protein>
<dbReference type="GO" id="GO:0016020">
    <property type="term" value="C:membrane"/>
    <property type="evidence" value="ECO:0007669"/>
    <property type="project" value="UniProtKB-SubCell"/>
</dbReference>
<dbReference type="SUPFAM" id="SSF48264">
    <property type="entry name" value="Cytochrome P450"/>
    <property type="match status" value="1"/>
</dbReference>
<dbReference type="PRINTS" id="PR00385">
    <property type="entry name" value="P450"/>
</dbReference>
<name>A0A2I0X2N0_9ASPA</name>
<dbReference type="EMBL" id="KZ502211">
    <property type="protein sequence ID" value="PKU82169.1"/>
    <property type="molecule type" value="Genomic_DNA"/>
</dbReference>
<dbReference type="STRING" id="906689.A0A2I0X2N0"/>
<comment type="catalytic activity">
    <reaction evidence="11">
        <text>4'-O-methylnorbelladine + reduced [NADPH--hemoprotein reductase] + O2 = (10bR,4aS)-noroxomaritidine + oxidized [NADPH--hemoprotein reductase] + 2 H2O + H(+)</text>
        <dbReference type="Rhea" id="RHEA:51260"/>
        <dbReference type="Rhea" id="RHEA-COMP:11964"/>
        <dbReference type="Rhea" id="RHEA-COMP:11965"/>
        <dbReference type="ChEBI" id="CHEBI:15377"/>
        <dbReference type="ChEBI" id="CHEBI:15378"/>
        <dbReference type="ChEBI" id="CHEBI:15379"/>
        <dbReference type="ChEBI" id="CHEBI:57618"/>
        <dbReference type="ChEBI" id="CHEBI:58210"/>
        <dbReference type="ChEBI" id="CHEBI:133993"/>
        <dbReference type="ChEBI" id="CHEBI:133995"/>
        <dbReference type="EC" id="1.14.19.50"/>
    </reaction>
</comment>
<dbReference type="InterPro" id="IPR036396">
    <property type="entry name" value="Cyt_P450_sf"/>
</dbReference>
<evidence type="ECO:0000256" key="8">
    <source>
        <dbReference type="ARBA" id="ARBA00023136"/>
    </source>
</evidence>